<evidence type="ECO:0000313" key="2">
    <source>
        <dbReference type="EMBL" id="QCU89989.1"/>
    </source>
</evidence>
<dbReference type="Proteomes" id="UP000304864">
    <property type="component" value="Chromosome"/>
</dbReference>
<evidence type="ECO:0000259" key="1">
    <source>
        <dbReference type="PROSITE" id="PS51186"/>
    </source>
</evidence>
<sequence length="139" mass="15621">MLQIVLTDYQEPNRSLMNQIRFTVFCDEQGVDPALELDEFDEVSIHALAFVDGKPVATGRMQDDGHIGRIAVLKAYRGQNIGSAVMNALIDQAKKKGLDRVYLGSQLTAIPFYQKLGFAEYGDIFLDADIEHKHMELVF</sequence>
<dbReference type="AlphaFoldDB" id="A0A4P9K4V3"/>
<dbReference type="InterPro" id="IPR000182">
    <property type="entry name" value="GNAT_dom"/>
</dbReference>
<dbReference type="SUPFAM" id="SSF55729">
    <property type="entry name" value="Acyl-CoA N-acyltransferases (Nat)"/>
    <property type="match status" value="1"/>
</dbReference>
<dbReference type="RefSeq" id="WP_138564666.1">
    <property type="nucleotide sequence ID" value="NZ_CP040602.1"/>
</dbReference>
<name>A0A4P9K4V3_9GAMM</name>
<proteinExistence type="predicted"/>
<evidence type="ECO:0000313" key="3">
    <source>
        <dbReference type="Proteomes" id="UP000304864"/>
    </source>
</evidence>
<reference evidence="2 3" key="1">
    <citation type="submission" date="2019-05" db="EMBL/GenBank/DDBJ databases">
        <title>Thiomicrorhabdus sediminis sp. nov, a novel sulfur-oxidizing bacterium isolated from coastal sediment.</title>
        <authorList>
            <person name="Liu X."/>
        </authorList>
    </citation>
    <scope>NUCLEOTIDE SEQUENCE [LARGE SCALE GENOMIC DNA]</scope>
    <source>
        <strain evidence="2 3">G1</strain>
    </source>
</reference>
<dbReference type="CDD" id="cd04301">
    <property type="entry name" value="NAT_SF"/>
    <property type="match status" value="1"/>
</dbReference>
<dbReference type="Pfam" id="PF13673">
    <property type="entry name" value="Acetyltransf_10"/>
    <property type="match status" value="1"/>
</dbReference>
<dbReference type="GO" id="GO:0004343">
    <property type="term" value="F:glucosamine 6-phosphate N-acetyltransferase activity"/>
    <property type="evidence" value="ECO:0007669"/>
    <property type="project" value="TreeGrafter"/>
</dbReference>
<feature type="domain" description="N-acetyltransferase" evidence="1">
    <location>
        <begin position="4"/>
        <end position="136"/>
    </location>
</feature>
<dbReference type="Gene3D" id="3.40.630.30">
    <property type="match status" value="1"/>
</dbReference>
<dbReference type="PANTHER" id="PTHR13355">
    <property type="entry name" value="GLUCOSAMINE 6-PHOSPHATE N-ACETYLTRANSFERASE"/>
    <property type="match status" value="1"/>
</dbReference>
<dbReference type="OrthoDB" id="9796171at2"/>
<organism evidence="2 3">
    <name type="scientific">Thiomicrorhabdus sediminis</name>
    <dbReference type="NCBI Taxonomy" id="2580412"/>
    <lineage>
        <taxon>Bacteria</taxon>
        <taxon>Pseudomonadati</taxon>
        <taxon>Pseudomonadota</taxon>
        <taxon>Gammaproteobacteria</taxon>
        <taxon>Thiotrichales</taxon>
        <taxon>Piscirickettsiaceae</taxon>
        <taxon>Thiomicrorhabdus</taxon>
    </lineage>
</organism>
<dbReference type="KEGG" id="thig:FE785_04755"/>
<dbReference type="PANTHER" id="PTHR13355:SF11">
    <property type="entry name" value="GLUCOSAMINE 6-PHOSPHATE N-ACETYLTRANSFERASE"/>
    <property type="match status" value="1"/>
</dbReference>
<keyword evidence="2" id="KW-0808">Transferase</keyword>
<dbReference type="EMBL" id="CP040602">
    <property type="protein sequence ID" value="QCU89989.1"/>
    <property type="molecule type" value="Genomic_DNA"/>
</dbReference>
<dbReference type="InterPro" id="IPR016181">
    <property type="entry name" value="Acyl_CoA_acyltransferase"/>
</dbReference>
<dbReference type="PROSITE" id="PS51186">
    <property type="entry name" value="GNAT"/>
    <property type="match status" value="1"/>
</dbReference>
<accession>A0A4P9K4V3</accession>
<gene>
    <name evidence="2" type="ORF">FE785_04755</name>
</gene>
<keyword evidence="3" id="KW-1185">Reference proteome</keyword>
<protein>
    <submittedName>
        <fullName evidence="2">GNAT family N-acetyltransferase</fullName>
    </submittedName>
</protein>
<dbReference type="InterPro" id="IPR039143">
    <property type="entry name" value="GNPNAT1-like"/>
</dbReference>